<reference evidence="3" key="2">
    <citation type="journal article" date="2018" name="DNA Res.">
        <title>Comparative genome and transcriptome analyses reveal adaptations to opportunistic infections in woody plant degrading pathogens of Botryosphaeriaceae.</title>
        <authorList>
            <person name="Yan J.Y."/>
            <person name="Zhao W.S."/>
            <person name="Chen Z."/>
            <person name="Xing Q.K."/>
            <person name="Zhang W."/>
            <person name="Chethana K.W.T."/>
            <person name="Xue M.F."/>
            <person name="Xu J.P."/>
            <person name="Phillips A.J.L."/>
            <person name="Wang Y."/>
            <person name="Liu J.H."/>
            <person name="Liu M."/>
            <person name="Zhou Y."/>
            <person name="Jayawardena R.S."/>
            <person name="Manawasinghe I.S."/>
            <person name="Huang J.B."/>
            <person name="Qiao G.H."/>
            <person name="Fu C.Y."/>
            <person name="Guo F.F."/>
            <person name="Dissanayake A.J."/>
            <person name="Peng Y.L."/>
            <person name="Hyde K.D."/>
            <person name="Li X.H."/>
        </authorList>
    </citation>
    <scope>NUCLEOTIDE SEQUENCE</scope>
    <source>
        <strain evidence="3">CSS-01s</strain>
    </source>
</reference>
<dbReference type="InterPro" id="IPR045851">
    <property type="entry name" value="AMP-bd_C_sf"/>
</dbReference>
<dbReference type="Gene3D" id="3.30.300.30">
    <property type="match status" value="1"/>
</dbReference>
<organism evidence="3 4">
    <name type="scientific">Lasiodiplodia theobromae</name>
    <dbReference type="NCBI Taxonomy" id="45133"/>
    <lineage>
        <taxon>Eukaryota</taxon>
        <taxon>Fungi</taxon>
        <taxon>Dikarya</taxon>
        <taxon>Ascomycota</taxon>
        <taxon>Pezizomycotina</taxon>
        <taxon>Dothideomycetes</taxon>
        <taxon>Dothideomycetes incertae sedis</taxon>
        <taxon>Botryosphaeriales</taxon>
        <taxon>Botryosphaeriaceae</taxon>
        <taxon>Lasiodiplodia</taxon>
    </lineage>
</organism>
<dbReference type="Pfam" id="PF13193">
    <property type="entry name" value="AMP-binding_C"/>
    <property type="match status" value="1"/>
</dbReference>
<dbReference type="AlphaFoldDB" id="A0A8H7INU4"/>
<dbReference type="Gene3D" id="3.40.50.12780">
    <property type="entry name" value="N-terminal domain of ligase-like"/>
    <property type="match status" value="1"/>
</dbReference>
<dbReference type="InterPro" id="IPR042099">
    <property type="entry name" value="ANL_N_sf"/>
</dbReference>
<gene>
    <name evidence="3" type="ORF">BFW01_g10318</name>
</gene>
<evidence type="ECO:0000313" key="4">
    <source>
        <dbReference type="Proteomes" id="UP000627934"/>
    </source>
</evidence>
<comment type="caution">
    <text evidence="3">The sequence shown here is derived from an EMBL/GenBank/DDBJ whole genome shotgun (WGS) entry which is preliminary data.</text>
</comment>
<dbReference type="PANTHER" id="PTHR24096:SF422">
    <property type="entry name" value="BCDNA.GH02901"/>
    <property type="match status" value="1"/>
</dbReference>
<reference evidence="3" key="1">
    <citation type="submission" date="2016-08" db="EMBL/GenBank/DDBJ databases">
        <authorList>
            <person name="Yan J."/>
        </authorList>
    </citation>
    <scope>NUCLEOTIDE SEQUENCE</scope>
    <source>
        <strain evidence="3">CSS-01s</strain>
    </source>
</reference>
<dbReference type="GO" id="GO:0016405">
    <property type="term" value="F:CoA-ligase activity"/>
    <property type="evidence" value="ECO:0007669"/>
    <property type="project" value="TreeGrafter"/>
</dbReference>
<sequence>MVFKSRFPEPEPATEDVFRWIFHHRRDYPSDRVIYRVDGSNETLTVAELERKSRQFAYALVNRYSVKPGDTIGILASDSIGYPIAYLGILAAGAIVELVPLQKELAAKDVTSRLDQAEAKLLVTDLPLLSKALEACATLPSVALLALDGTSSQLNFFNDGCPEYHGFHLETRGEAESTVAFVNRTSGSTGAMKSVQTTHGYFIAVLQSTLHTIPANTDPDKDTWLSSLSLGFFINAKLHMGLNILLGIPVVIMQKPFDPTTFDIVERHKITFLFVPPALAAPLANYDTSKTKPDVSSIKWLLSAGAPMHEGLQRKISKILNNVHIDMEWGTSETLLIAIQTDGHDSPAGSSGVLVNGMEARVVDTTTGEDLGPGDRGEILVRNSVCPFGGYKNNALANAAAFDEDGWYHSGDFGYIDADNNVFITDRLKELIRVGGGYGVHVAATEIEAVLFEHPAVAQVVVTGCVNEVTATEHPTAFVVLSSEGEKDRIASHASLEAWAAEKLNGLQQLTGGFVFLPKLPTVSFKINRRALKGLSKLDSIAQSGPRYLEV</sequence>
<name>A0A8H7INU4_9PEZI</name>
<evidence type="ECO:0000259" key="2">
    <source>
        <dbReference type="Pfam" id="PF13193"/>
    </source>
</evidence>
<dbReference type="InterPro" id="IPR025110">
    <property type="entry name" value="AMP-bd_C"/>
</dbReference>
<dbReference type="InterPro" id="IPR000873">
    <property type="entry name" value="AMP-dep_synth/lig_dom"/>
</dbReference>
<feature type="domain" description="AMP-dependent synthetase/ligase" evidence="1">
    <location>
        <begin position="25"/>
        <end position="391"/>
    </location>
</feature>
<evidence type="ECO:0000313" key="3">
    <source>
        <dbReference type="EMBL" id="KAF9629115.1"/>
    </source>
</evidence>
<dbReference type="PANTHER" id="PTHR24096">
    <property type="entry name" value="LONG-CHAIN-FATTY-ACID--COA LIGASE"/>
    <property type="match status" value="1"/>
</dbReference>
<dbReference type="Pfam" id="PF00501">
    <property type="entry name" value="AMP-binding"/>
    <property type="match status" value="1"/>
</dbReference>
<dbReference type="Proteomes" id="UP000627934">
    <property type="component" value="Unassembled WGS sequence"/>
</dbReference>
<feature type="domain" description="AMP-binding enzyme C-terminal" evidence="2">
    <location>
        <begin position="446"/>
        <end position="521"/>
    </location>
</feature>
<dbReference type="InterPro" id="IPR020845">
    <property type="entry name" value="AMP-binding_CS"/>
</dbReference>
<protein>
    <submittedName>
        <fullName evidence="3">AMP-binding enzyme domain protein</fullName>
    </submittedName>
</protein>
<dbReference type="SUPFAM" id="SSF56801">
    <property type="entry name" value="Acetyl-CoA synthetase-like"/>
    <property type="match status" value="1"/>
</dbReference>
<evidence type="ECO:0000259" key="1">
    <source>
        <dbReference type="Pfam" id="PF00501"/>
    </source>
</evidence>
<dbReference type="EMBL" id="MDYX01000024">
    <property type="protein sequence ID" value="KAF9629115.1"/>
    <property type="molecule type" value="Genomic_DNA"/>
</dbReference>
<proteinExistence type="predicted"/>
<dbReference type="PROSITE" id="PS00455">
    <property type="entry name" value="AMP_BINDING"/>
    <property type="match status" value="1"/>
</dbReference>
<accession>A0A8H7INU4</accession>